<evidence type="ECO:0000256" key="1">
    <source>
        <dbReference type="SAM" id="MobiDB-lite"/>
    </source>
</evidence>
<feature type="compositionally biased region" description="Basic and acidic residues" evidence="1">
    <location>
        <begin position="93"/>
        <end position="106"/>
    </location>
</feature>
<comment type="caution">
    <text evidence="3">The sequence shown here is derived from an EMBL/GenBank/DDBJ whole genome shotgun (WGS) entry which is preliminary data.</text>
</comment>
<gene>
    <name evidence="3" type="ORF">FYJ85_21285</name>
</gene>
<name>A0A844G9L0_9BACT</name>
<accession>A0A844G9L0</accession>
<protein>
    <recommendedName>
        <fullName evidence="2">Terminase large subunit GpA endonuclease domain-containing protein</fullName>
    </recommendedName>
</protein>
<evidence type="ECO:0000259" key="2">
    <source>
        <dbReference type="Pfam" id="PF20454"/>
    </source>
</evidence>
<dbReference type="GO" id="GO:0004519">
    <property type="term" value="F:endonuclease activity"/>
    <property type="evidence" value="ECO:0007669"/>
    <property type="project" value="InterPro"/>
</dbReference>
<dbReference type="AlphaFoldDB" id="A0A844G9L0"/>
<dbReference type="Gene3D" id="3.40.50.300">
    <property type="entry name" value="P-loop containing nucleotide triphosphate hydrolases"/>
    <property type="match status" value="1"/>
</dbReference>
<proteinExistence type="predicted"/>
<evidence type="ECO:0000313" key="4">
    <source>
        <dbReference type="Proteomes" id="UP000435649"/>
    </source>
</evidence>
<dbReference type="SUPFAM" id="SSF52540">
    <property type="entry name" value="P-loop containing nucleoside triphosphate hydrolases"/>
    <property type="match status" value="1"/>
</dbReference>
<dbReference type="InterPro" id="IPR046454">
    <property type="entry name" value="GpA_endonuclease"/>
</dbReference>
<dbReference type="Pfam" id="PF20454">
    <property type="entry name" value="GpA_nuclease"/>
    <property type="match status" value="1"/>
</dbReference>
<dbReference type="InterPro" id="IPR027417">
    <property type="entry name" value="P-loop_NTPase"/>
</dbReference>
<dbReference type="Proteomes" id="UP000435649">
    <property type="component" value="Unassembled WGS sequence"/>
</dbReference>
<reference evidence="3 4" key="1">
    <citation type="submission" date="2019-08" db="EMBL/GenBank/DDBJ databases">
        <title>In-depth cultivation of the pig gut microbiome towards novel bacterial diversity and tailored functional studies.</title>
        <authorList>
            <person name="Wylensek D."/>
            <person name="Hitch T.C.A."/>
            <person name="Clavel T."/>
        </authorList>
    </citation>
    <scope>NUCLEOTIDE SEQUENCE [LARGE SCALE GENOMIC DNA]</scope>
    <source>
        <strain evidence="3 4">BBE-744-WT-12</strain>
    </source>
</reference>
<sequence length="792" mass="89075">MARSTWLNMPPGWRRRKTMPINPSNMRVVDVARLLNSTSFGFVLAQARLYREFNRVGFRIGSSENPRNINLLKYIAWMFDRKHTPEETSGARSYEDRRNAERDRQAEQSLAGRDIGQLPEVVNPDRKAACERNFQLFCESYFPETYSLAWSPDHLKVIEKIETAVLRGGLFALALPRGSGKTTITESAALWSMLYGHREFVVLIGATESAALELLDSLKTELEVNERLAEDFPEVCYPVAQLEGIANRCAGQLYKGERTRITWTSNEIVLPTVEGSRASGIIVRVAGITGRIRGMKFKRSDGRSVRPSLVIIDDPQTSESAGSLEQTRKRVRVLAGDILGLAGPGQKISGIMPCTIIRPGDMADIILNRNTHPDWNGEKTRMVYRFPTNMKLWEEYAEIRAEALRTEGNFQKATEFYLANREAMDAGAEVSWEARFNHDEVSALQHAMNLKFQDEAAFQSEYQNDPLPDDTADDSLLSVDEICAKINGLARRRVPLKCDRLTMFVDVQKALLFYVVIAWAEDFTGAVIDYGSWPDQHRHEYSLADANPSIQTLFPKAGFEGALYAALSALTDECLGREWEREDGAVLKIERALVDANWGQSTDVVYQFCRQSSHAGVILPSHGRYVGASSKPMTEYRKQQGDRLGFNWMIPNVAGKRAIRHVIYDTNYWKSFIHARLAVPVGDKGSLTLYGRIPGAHQLFAEHLTAEYRVKTQGRGRTVDEWKLKPQSHDNHFLDCVAGCAVCGSMLGASLPETLPAKLDRKPMIRLSDKRLGGIPPNGRLKLSELRRQKNG</sequence>
<feature type="domain" description="Terminase large subunit GpA endonuclease" evidence="2">
    <location>
        <begin position="478"/>
        <end position="742"/>
    </location>
</feature>
<keyword evidence="4" id="KW-1185">Reference proteome</keyword>
<evidence type="ECO:0000313" key="3">
    <source>
        <dbReference type="EMBL" id="MST99565.1"/>
    </source>
</evidence>
<dbReference type="EMBL" id="VUNS01000041">
    <property type="protein sequence ID" value="MST99565.1"/>
    <property type="molecule type" value="Genomic_DNA"/>
</dbReference>
<feature type="region of interest" description="Disordered" evidence="1">
    <location>
        <begin position="87"/>
        <end position="110"/>
    </location>
</feature>
<organism evidence="3 4">
    <name type="scientific">Victivallis lenta</name>
    <dbReference type="NCBI Taxonomy" id="2606640"/>
    <lineage>
        <taxon>Bacteria</taxon>
        <taxon>Pseudomonadati</taxon>
        <taxon>Lentisphaerota</taxon>
        <taxon>Lentisphaeria</taxon>
        <taxon>Victivallales</taxon>
        <taxon>Victivallaceae</taxon>
        <taxon>Victivallis</taxon>
    </lineage>
</organism>